<evidence type="ECO:0000313" key="1">
    <source>
        <dbReference type="EMBL" id="RUP48907.1"/>
    </source>
</evidence>
<dbReference type="InterPro" id="IPR013105">
    <property type="entry name" value="TPR_2"/>
</dbReference>
<keyword evidence="2" id="KW-1185">Reference proteome</keyword>
<comment type="caution">
    <text evidence="1">The sequence shown here is derived from an EMBL/GenBank/DDBJ whole genome shotgun (WGS) entry which is preliminary data.</text>
</comment>
<dbReference type="OrthoDB" id="1914839at2759"/>
<proteinExistence type="predicted"/>
<dbReference type="Proteomes" id="UP000268093">
    <property type="component" value="Unassembled WGS sequence"/>
</dbReference>
<name>A0A433DDJ4_9FUNG</name>
<gene>
    <name evidence="1" type="ORF">BC936DRAFT_143670</name>
</gene>
<organism evidence="1 2">
    <name type="scientific">Jimgerdemannia flammicorona</name>
    <dbReference type="NCBI Taxonomy" id="994334"/>
    <lineage>
        <taxon>Eukaryota</taxon>
        <taxon>Fungi</taxon>
        <taxon>Fungi incertae sedis</taxon>
        <taxon>Mucoromycota</taxon>
        <taxon>Mucoromycotina</taxon>
        <taxon>Endogonomycetes</taxon>
        <taxon>Endogonales</taxon>
        <taxon>Endogonaceae</taxon>
        <taxon>Jimgerdemannia</taxon>
    </lineage>
</organism>
<evidence type="ECO:0000313" key="2">
    <source>
        <dbReference type="Proteomes" id="UP000268093"/>
    </source>
</evidence>
<dbReference type="SMART" id="SM00028">
    <property type="entry name" value="TPR"/>
    <property type="match status" value="2"/>
</dbReference>
<dbReference type="PROSITE" id="PS50005">
    <property type="entry name" value="TPR"/>
    <property type="match status" value="2"/>
</dbReference>
<protein>
    <submittedName>
        <fullName evidence="1">Uncharacterized protein</fullName>
    </submittedName>
</protein>
<dbReference type="Pfam" id="PF07719">
    <property type="entry name" value="TPR_2"/>
    <property type="match status" value="1"/>
</dbReference>
<reference evidence="1 2" key="1">
    <citation type="journal article" date="2018" name="New Phytol.">
        <title>Phylogenomics of Endogonaceae and evolution of mycorrhizas within Mucoromycota.</title>
        <authorList>
            <person name="Chang Y."/>
            <person name="Desiro A."/>
            <person name="Na H."/>
            <person name="Sandor L."/>
            <person name="Lipzen A."/>
            <person name="Clum A."/>
            <person name="Barry K."/>
            <person name="Grigoriev I.V."/>
            <person name="Martin F.M."/>
            <person name="Stajich J.E."/>
            <person name="Smith M.E."/>
            <person name="Bonito G."/>
            <person name="Spatafora J.W."/>
        </authorList>
    </citation>
    <scope>NUCLEOTIDE SEQUENCE [LARGE SCALE GENOMIC DNA]</scope>
    <source>
        <strain evidence="1 2">GMNB39</strain>
    </source>
</reference>
<dbReference type="InterPro" id="IPR039190">
    <property type="entry name" value="TTC14"/>
</dbReference>
<dbReference type="PROSITE" id="PS50293">
    <property type="entry name" value="TPR_REGION"/>
    <property type="match status" value="1"/>
</dbReference>
<dbReference type="Gene3D" id="1.25.40.10">
    <property type="entry name" value="Tetratricopeptide repeat domain"/>
    <property type="match status" value="1"/>
</dbReference>
<dbReference type="SUPFAM" id="SSF48452">
    <property type="entry name" value="TPR-like"/>
    <property type="match status" value="1"/>
</dbReference>
<accession>A0A433DDJ4</accession>
<dbReference type="EMBL" id="RBNI01002796">
    <property type="protein sequence ID" value="RUP48907.1"/>
    <property type="molecule type" value="Genomic_DNA"/>
</dbReference>
<dbReference type="PANTHER" id="PTHR23184">
    <property type="entry name" value="TETRATRICOPEPTIDE REPEAT PROTEIN 14"/>
    <property type="match status" value="1"/>
</dbReference>
<dbReference type="InterPro" id="IPR019734">
    <property type="entry name" value="TPR_rpt"/>
</dbReference>
<dbReference type="PANTHER" id="PTHR23184:SF9">
    <property type="entry name" value="TETRATRICOPEPTIDE REPEAT PROTEIN 14"/>
    <property type="match status" value="1"/>
</dbReference>
<dbReference type="InterPro" id="IPR011990">
    <property type="entry name" value="TPR-like_helical_dom_sf"/>
</dbReference>
<dbReference type="AlphaFoldDB" id="A0A433DDJ4"/>
<sequence>MTSPTRPPSPLTRALSSFASSRGLTSFLPPRPPTYAFPPPPADLTNLRIAADDDARALRNPHVLEKWARTFNLKVVEPRQWSLLDEVCESEGGTWYIREPESAGGKTVMVEEGNESNGENGNKNGDPGSSTTDPNTTTPTTPNPTRARTAVLLRSGRKMEPYMELREAQNKRYARESLATGVNLAERRHHTQAMEAYRRAMDMDPRYAEPWFYRGALLANLAKYDEAITDLRHAIKLDPRHPHARAYLEGVEEIRSGKGRREGAGEVM</sequence>